<accession>A0A383VC45</accession>
<dbReference type="SUPFAM" id="SSF54001">
    <property type="entry name" value="Cysteine proteinases"/>
    <property type="match status" value="1"/>
</dbReference>
<keyword evidence="3" id="KW-1185">Reference proteome</keyword>
<reference evidence="2 3" key="1">
    <citation type="submission" date="2016-10" db="EMBL/GenBank/DDBJ databases">
        <authorList>
            <person name="Cai Z."/>
        </authorList>
    </citation>
    <scope>NUCLEOTIDE SEQUENCE [LARGE SCALE GENOMIC DNA]</scope>
</reference>
<feature type="domain" description="Peptidase C1A papain C-terminal" evidence="1">
    <location>
        <begin position="37"/>
        <end position="81"/>
    </location>
</feature>
<name>A0A383VC45_TETOB</name>
<gene>
    <name evidence="2" type="ORF">BQ4739_LOCUS2919</name>
</gene>
<evidence type="ECO:0000313" key="2">
    <source>
        <dbReference type="EMBL" id="SZX62322.1"/>
    </source>
</evidence>
<dbReference type="InterPro" id="IPR000668">
    <property type="entry name" value="Peptidase_C1A_C"/>
</dbReference>
<dbReference type="Pfam" id="PF00112">
    <property type="entry name" value="Peptidase_C1"/>
    <property type="match status" value="1"/>
</dbReference>
<dbReference type="Proteomes" id="UP000256970">
    <property type="component" value="Unassembled WGS sequence"/>
</dbReference>
<dbReference type="EMBL" id="FNXT01000218">
    <property type="protein sequence ID" value="SZX62322.1"/>
    <property type="molecule type" value="Genomic_DNA"/>
</dbReference>
<organism evidence="2 3">
    <name type="scientific">Tetradesmus obliquus</name>
    <name type="common">Green alga</name>
    <name type="synonym">Acutodesmus obliquus</name>
    <dbReference type="NCBI Taxonomy" id="3088"/>
    <lineage>
        <taxon>Eukaryota</taxon>
        <taxon>Viridiplantae</taxon>
        <taxon>Chlorophyta</taxon>
        <taxon>core chlorophytes</taxon>
        <taxon>Chlorophyceae</taxon>
        <taxon>CS clade</taxon>
        <taxon>Sphaeropleales</taxon>
        <taxon>Scenedesmaceae</taxon>
        <taxon>Tetradesmus</taxon>
    </lineage>
</organism>
<proteinExistence type="predicted"/>
<evidence type="ECO:0000313" key="3">
    <source>
        <dbReference type="Proteomes" id="UP000256970"/>
    </source>
</evidence>
<dbReference type="Gene3D" id="3.90.70.10">
    <property type="entry name" value="Cysteine proteinases"/>
    <property type="match status" value="1"/>
</dbReference>
<dbReference type="GO" id="GO:0006508">
    <property type="term" value="P:proteolysis"/>
    <property type="evidence" value="ECO:0007669"/>
    <property type="project" value="InterPro"/>
</dbReference>
<evidence type="ECO:0000259" key="1">
    <source>
        <dbReference type="Pfam" id="PF00112"/>
    </source>
</evidence>
<dbReference type="GO" id="GO:0008234">
    <property type="term" value="F:cysteine-type peptidase activity"/>
    <property type="evidence" value="ECO:0007669"/>
    <property type="project" value="InterPro"/>
</dbReference>
<sequence>MTAVAMSLRTYAGFVQYTAADNVFSAAEGLVPGFDQVYQALFCYGWWDNPCNDIDGYWLCKNSWGPGWGITGSVKVAYGSAYIMQPNHTYALQFNKHMEQQATDIRQKLKPALTRDTTKPGCVVYKPLQPQRPVKLADELTILAAAGLPPNSAVKGVDKAVILSDIVTSNLGYIRSLSATGRGPFRVCGQSAALLRAAVCLGSC</sequence>
<protein>
    <recommendedName>
        <fullName evidence="1">Peptidase C1A papain C-terminal domain-containing protein</fullName>
    </recommendedName>
</protein>
<dbReference type="AlphaFoldDB" id="A0A383VC45"/>
<dbReference type="InterPro" id="IPR038765">
    <property type="entry name" value="Papain-like_cys_pep_sf"/>
</dbReference>